<reference evidence="1 2" key="1">
    <citation type="submission" date="2020-08" db="EMBL/GenBank/DDBJ databases">
        <title>Genomic Encyclopedia of Type Strains, Phase IV (KMG-IV): sequencing the most valuable type-strain genomes for metagenomic binning, comparative biology and taxonomic classification.</title>
        <authorList>
            <person name="Goeker M."/>
        </authorList>
    </citation>
    <scope>NUCLEOTIDE SEQUENCE [LARGE SCALE GENOMIC DNA]</scope>
    <source>
        <strain evidence="1 2">DSM 17498</strain>
    </source>
</reference>
<name>A0A840MU85_9BRAD</name>
<sequence length="149" mass="15672">MKTGNTTRMKHGFTTEDLNCDPARLRAAGLRLAVLGALAIGLGACASGGESPFGSSVFVDPSKYDLYNCQQLATARKTTNDRVVELEGLMAKAETGAGGALVSGLAYQTDYRAQRAQRDAIDEKLARNNCSAELAPPPAAAAPSGKRRR</sequence>
<dbReference type="AlphaFoldDB" id="A0A840MU85"/>
<evidence type="ECO:0000313" key="1">
    <source>
        <dbReference type="EMBL" id="MBB5051939.1"/>
    </source>
</evidence>
<accession>A0A840MU85</accession>
<dbReference type="RefSeq" id="WP_184083999.1">
    <property type="nucleotide sequence ID" value="NZ_JACHIJ010000002.1"/>
</dbReference>
<dbReference type="EMBL" id="JACHIJ010000002">
    <property type="protein sequence ID" value="MBB5051939.1"/>
    <property type="molecule type" value="Genomic_DNA"/>
</dbReference>
<dbReference type="Proteomes" id="UP000521227">
    <property type="component" value="Unassembled WGS sequence"/>
</dbReference>
<comment type="caution">
    <text evidence="1">The sequence shown here is derived from an EMBL/GenBank/DDBJ whole genome shotgun (WGS) entry which is preliminary data.</text>
</comment>
<protein>
    <recommendedName>
        <fullName evidence="3">Twin-arginine translocation pathway signal</fullName>
    </recommendedName>
</protein>
<gene>
    <name evidence="1" type="ORF">HNQ36_001893</name>
</gene>
<organism evidence="1 2">
    <name type="scientific">Afipia massiliensis</name>
    <dbReference type="NCBI Taxonomy" id="211460"/>
    <lineage>
        <taxon>Bacteria</taxon>
        <taxon>Pseudomonadati</taxon>
        <taxon>Pseudomonadota</taxon>
        <taxon>Alphaproteobacteria</taxon>
        <taxon>Hyphomicrobiales</taxon>
        <taxon>Nitrobacteraceae</taxon>
        <taxon>Afipia</taxon>
    </lineage>
</organism>
<evidence type="ECO:0000313" key="2">
    <source>
        <dbReference type="Proteomes" id="UP000521227"/>
    </source>
</evidence>
<evidence type="ECO:0008006" key="3">
    <source>
        <dbReference type="Google" id="ProtNLM"/>
    </source>
</evidence>
<proteinExistence type="predicted"/>